<dbReference type="InterPro" id="IPR007052">
    <property type="entry name" value="CS_dom"/>
</dbReference>
<dbReference type="CDD" id="cd06465">
    <property type="entry name" value="p23_hB-ind1_like"/>
    <property type="match status" value="1"/>
</dbReference>
<dbReference type="PANTHER" id="PTHR22932">
    <property type="entry name" value="TELOMERASE-BINDING PROTEIN P23 HSP90 CO-CHAPERONE"/>
    <property type="match status" value="1"/>
</dbReference>
<dbReference type="OMA" id="EVTINFY"/>
<dbReference type="GO" id="GO:0051131">
    <property type="term" value="P:chaperone-mediated protein complex assembly"/>
    <property type="evidence" value="ECO:0000318"/>
    <property type="project" value="GO_Central"/>
</dbReference>
<dbReference type="GO" id="GO:0005634">
    <property type="term" value="C:nucleus"/>
    <property type="evidence" value="ECO:0000318"/>
    <property type="project" value="GO_Central"/>
</dbReference>
<reference evidence="6" key="1">
    <citation type="submission" date="2012-12" db="EMBL/GenBank/DDBJ databases">
        <authorList>
            <person name="Hellsten U."/>
            <person name="Grimwood J."/>
            <person name="Chapman J.A."/>
            <person name="Shapiro H."/>
            <person name="Aerts A."/>
            <person name="Otillar R.P."/>
            <person name="Terry A.Y."/>
            <person name="Boore J.L."/>
            <person name="Simakov O."/>
            <person name="Marletaz F."/>
            <person name="Cho S.-J."/>
            <person name="Edsinger-Gonzales E."/>
            <person name="Havlak P."/>
            <person name="Kuo D.-H."/>
            <person name="Larsson T."/>
            <person name="Lv J."/>
            <person name="Arendt D."/>
            <person name="Savage R."/>
            <person name="Osoegawa K."/>
            <person name="de Jong P."/>
            <person name="Lindberg D.R."/>
            <person name="Seaver E.C."/>
            <person name="Weisblat D.A."/>
            <person name="Putnam N.H."/>
            <person name="Grigoriev I.V."/>
            <person name="Rokhsar D.S."/>
        </authorList>
    </citation>
    <scope>NUCLEOTIDE SEQUENCE</scope>
</reference>
<evidence type="ECO:0000313" key="6">
    <source>
        <dbReference type="Proteomes" id="UP000015101"/>
    </source>
</evidence>
<dbReference type="Gene3D" id="2.60.40.790">
    <property type="match status" value="1"/>
</dbReference>
<keyword evidence="6" id="KW-1185">Reference proteome</keyword>
<accession>T1EU50</accession>
<feature type="domain" description="CS" evidence="3">
    <location>
        <begin position="5"/>
        <end position="94"/>
    </location>
</feature>
<dbReference type="FunFam" id="2.60.40.790:FF:000013">
    <property type="entry name" value="Very-long-chain (3R)-3-hydroxyacyl-CoA dehydratase"/>
    <property type="match status" value="1"/>
</dbReference>
<sequence>MANDRHLPSVQWAQRKDKLYLTINVEDCKDPTIKLEQNSLHFEGVGNKEALHYDITIEFYGDVDPEKSKHVVLPRHIQFVVYKKESGPFWPRLLKDKTKVHWLKTDFDKWRDEDDSDVDESKDFAFEDMMNNMGSYKGPEEDMADDERDSDDEG</sequence>
<dbReference type="InterPro" id="IPR045250">
    <property type="entry name" value="p23-like"/>
</dbReference>
<dbReference type="EMBL" id="AMQM01001392">
    <property type="status" value="NOT_ANNOTATED_CDS"/>
    <property type="molecule type" value="Genomic_DNA"/>
</dbReference>
<evidence type="ECO:0000256" key="1">
    <source>
        <dbReference type="ARBA" id="ARBA00025733"/>
    </source>
</evidence>
<gene>
    <name evidence="5" type="primary">20200100</name>
    <name evidence="4" type="ORF">HELRODRAFT_163501</name>
</gene>
<dbReference type="Pfam" id="PF04969">
    <property type="entry name" value="CS"/>
    <property type="match status" value="1"/>
</dbReference>
<evidence type="ECO:0000259" key="3">
    <source>
        <dbReference type="PROSITE" id="PS51203"/>
    </source>
</evidence>
<reference evidence="5" key="3">
    <citation type="submission" date="2015-06" db="UniProtKB">
        <authorList>
            <consortium name="EnsemblMetazoa"/>
        </authorList>
    </citation>
    <scope>IDENTIFICATION</scope>
</reference>
<proteinExistence type="inferred from homology"/>
<dbReference type="Proteomes" id="UP000015101">
    <property type="component" value="Unassembled WGS sequence"/>
</dbReference>
<dbReference type="SUPFAM" id="SSF49764">
    <property type="entry name" value="HSP20-like chaperones"/>
    <property type="match status" value="1"/>
</dbReference>
<dbReference type="InterPro" id="IPR008978">
    <property type="entry name" value="HSP20-like_chaperone"/>
</dbReference>
<dbReference type="PANTHER" id="PTHR22932:SF1">
    <property type="entry name" value="CO-CHAPERONE PROTEIN DAF-41"/>
    <property type="match status" value="1"/>
</dbReference>
<dbReference type="FunCoup" id="T1EU50">
    <property type="interactions" value="2163"/>
</dbReference>
<dbReference type="PROSITE" id="PS51203">
    <property type="entry name" value="CS"/>
    <property type="match status" value="1"/>
</dbReference>
<feature type="compositionally biased region" description="Acidic residues" evidence="2">
    <location>
        <begin position="141"/>
        <end position="154"/>
    </location>
</feature>
<dbReference type="RefSeq" id="XP_009025602.1">
    <property type="nucleotide sequence ID" value="XM_009027354.1"/>
</dbReference>
<evidence type="ECO:0000256" key="2">
    <source>
        <dbReference type="SAM" id="MobiDB-lite"/>
    </source>
</evidence>
<dbReference type="GO" id="GO:0051879">
    <property type="term" value="F:Hsp90 protein binding"/>
    <property type="evidence" value="ECO:0000318"/>
    <property type="project" value="GO_Central"/>
</dbReference>
<dbReference type="AlphaFoldDB" id="T1EU50"/>
<dbReference type="GO" id="GO:0006457">
    <property type="term" value="P:protein folding"/>
    <property type="evidence" value="ECO:0000318"/>
    <property type="project" value="GO_Central"/>
</dbReference>
<feature type="region of interest" description="Disordered" evidence="2">
    <location>
        <begin position="130"/>
        <end position="154"/>
    </location>
</feature>
<dbReference type="STRING" id="6412.T1EU50"/>
<name>T1EU50_HELRO</name>
<reference evidence="4 6" key="2">
    <citation type="journal article" date="2013" name="Nature">
        <title>Insights into bilaterian evolution from three spiralian genomes.</title>
        <authorList>
            <person name="Simakov O."/>
            <person name="Marletaz F."/>
            <person name="Cho S.J."/>
            <person name="Edsinger-Gonzales E."/>
            <person name="Havlak P."/>
            <person name="Hellsten U."/>
            <person name="Kuo D.H."/>
            <person name="Larsson T."/>
            <person name="Lv J."/>
            <person name="Arendt D."/>
            <person name="Savage R."/>
            <person name="Osoegawa K."/>
            <person name="de Jong P."/>
            <person name="Grimwood J."/>
            <person name="Chapman J.A."/>
            <person name="Shapiro H."/>
            <person name="Aerts A."/>
            <person name="Otillar R.P."/>
            <person name="Terry A.Y."/>
            <person name="Boore J.L."/>
            <person name="Grigoriev I.V."/>
            <person name="Lindberg D.R."/>
            <person name="Seaver E.C."/>
            <person name="Weisblat D.A."/>
            <person name="Putnam N.H."/>
            <person name="Rokhsar D.S."/>
        </authorList>
    </citation>
    <scope>NUCLEOTIDE SEQUENCE</scope>
</reference>
<comment type="similarity">
    <text evidence="1">Belongs to the p23/wos2 family.</text>
</comment>
<dbReference type="EnsemblMetazoa" id="HelroT163501">
    <property type="protein sequence ID" value="HelroP163501"/>
    <property type="gene ID" value="HelroG163501"/>
</dbReference>
<dbReference type="GO" id="GO:0005829">
    <property type="term" value="C:cytosol"/>
    <property type="evidence" value="ECO:0000318"/>
    <property type="project" value="GO_Central"/>
</dbReference>
<protein>
    <recommendedName>
        <fullName evidence="3">CS domain-containing protein</fullName>
    </recommendedName>
</protein>
<dbReference type="CTD" id="20200100"/>
<dbReference type="EMBL" id="KB097495">
    <property type="protein sequence ID" value="ESN96440.1"/>
    <property type="molecule type" value="Genomic_DNA"/>
</dbReference>
<dbReference type="eggNOG" id="KOG3158">
    <property type="taxonomic scope" value="Eukaryota"/>
</dbReference>
<organism evidence="5 6">
    <name type="scientific">Helobdella robusta</name>
    <name type="common">Californian leech</name>
    <dbReference type="NCBI Taxonomy" id="6412"/>
    <lineage>
        <taxon>Eukaryota</taxon>
        <taxon>Metazoa</taxon>
        <taxon>Spiralia</taxon>
        <taxon>Lophotrochozoa</taxon>
        <taxon>Annelida</taxon>
        <taxon>Clitellata</taxon>
        <taxon>Hirudinea</taxon>
        <taxon>Rhynchobdellida</taxon>
        <taxon>Glossiphoniidae</taxon>
        <taxon>Helobdella</taxon>
    </lineage>
</organism>
<evidence type="ECO:0000313" key="4">
    <source>
        <dbReference type="EMBL" id="ESN96440.1"/>
    </source>
</evidence>
<dbReference type="GeneID" id="20200100"/>
<dbReference type="HOGENOM" id="CLU_078883_0_1_1"/>
<dbReference type="KEGG" id="hro:HELRODRAFT_163501"/>
<dbReference type="InParanoid" id="T1EU50"/>
<evidence type="ECO:0000313" key="5">
    <source>
        <dbReference type="EnsemblMetazoa" id="HelroP163501"/>
    </source>
</evidence>
<dbReference type="OrthoDB" id="1564555at2759"/>
<dbReference type="GO" id="GO:0051087">
    <property type="term" value="F:protein-folding chaperone binding"/>
    <property type="evidence" value="ECO:0000318"/>
    <property type="project" value="GO_Central"/>
</dbReference>